<dbReference type="EMBL" id="CAJNJA010014155">
    <property type="protein sequence ID" value="CAE7336928.1"/>
    <property type="molecule type" value="Genomic_DNA"/>
</dbReference>
<keyword evidence="9" id="KW-1185">Reference proteome</keyword>
<dbReference type="PROSITE" id="PS00572">
    <property type="entry name" value="GLYCOSYL_HYDROL_F1_1"/>
    <property type="match status" value="1"/>
</dbReference>
<dbReference type="PRINTS" id="PR00131">
    <property type="entry name" value="GLHYDRLASE1"/>
</dbReference>
<evidence type="ECO:0000256" key="6">
    <source>
        <dbReference type="RuleBase" id="RU004468"/>
    </source>
</evidence>
<evidence type="ECO:0000313" key="8">
    <source>
        <dbReference type="EMBL" id="CAE7336928.1"/>
    </source>
</evidence>
<evidence type="ECO:0000256" key="7">
    <source>
        <dbReference type="SAM" id="MobiDB-lite"/>
    </source>
</evidence>
<protein>
    <recommendedName>
        <fullName evidence="2">beta-glucosidase</fullName>
        <ecNumber evidence="2">3.2.1.21</ecNumber>
    </recommendedName>
</protein>
<comment type="caution">
    <text evidence="8">The sequence shown here is derived from an EMBL/GenBank/DDBJ whole genome shotgun (WGS) entry which is preliminary data.</text>
</comment>
<feature type="region of interest" description="Disordered" evidence="7">
    <location>
        <begin position="433"/>
        <end position="457"/>
    </location>
</feature>
<name>A0A812NUB0_9DINO</name>
<evidence type="ECO:0000256" key="5">
    <source>
        <dbReference type="PROSITE-ProRule" id="PRU10055"/>
    </source>
</evidence>
<evidence type="ECO:0000256" key="2">
    <source>
        <dbReference type="ARBA" id="ARBA00012744"/>
    </source>
</evidence>
<dbReference type="InterPro" id="IPR001360">
    <property type="entry name" value="Glyco_hydro_1"/>
</dbReference>
<dbReference type="PANTHER" id="PTHR10353:SF36">
    <property type="entry name" value="LP05116P"/>
    <property type="match status" value="1"/>
</dbReference>
<reference evidence="8" key="1">
    <citation type="submission" date="2021-02" db="EMBL/GenBank/DDBJ databases">
        <authorList>
            <person name="Dougan E. K."/>
            <person name="Rhodes N."/>
            <person name="Thang M."/>
            <person name="Chan C."/>
        </authorList>
    </citation>
    <scope>NUCLEOTIDE SEQUENCE</scope>
</reference>
<dbReference type="Gene3D" id="3.20.20.80">
    <property type="entry name" value="Glycosidases"/>
    <property type="match status" value="1"/>
</dbReference>
<dbReference type="OrthoDB" id="65569at2759"/>
<dbReference type="GO" id="GO:0005975">
    <property type="term" value="P:carbohydrate metabolic process"/>
    <property type="evidence" value="ECO:0007669"/>
    <property type="project" value="InterPro"/>
</dbReference>
<dbReference type="PANTHER" id="PTHR10353">
    <property type="entry name" value="GLYCOSYL HYDROLASE"/>
    <property type="match status" value="1"/>
</dbReference>
<dbReference type="SUPFAM" id="SSF51445">
    <property type="entry name" value="(Trans)glycosidases"/>
    <property type="match status" value="1"/>
</dbReference>
<evidence type="ECO:0000256" key="4">
    <source>
        <dbReference type="ARBA" id="ARBA00023295"/>
    </source>
</evidence>
<keyword evidence="4 6" id="KW-0326">Glycosidase</keyword>
<evidence type="ECO:0000256" key="3">
    <source>
        <dbReference type="ARBA" id="ARBA00022801"/>
    </source>
</evidence>
<proteinExistence type="inferred from homology"/>
<dbReference type="Proteomes" id="UP000601435">
    <property type="component" value="Unassembled WGS sequence"/>
</dbReference>
<dbReference type="InterPro" id="IPR033132">
    <property type="entry name" value="GH_1_N_CS"/>
</dbReference>
<gene>
    <name evidence="8" type="primary">BGL1A</name>
    <name evidence="8" type="ORF">SNEC2469_LOCUS8623</name>
</gene>
<feature type="compositionally biased region" description="Polar residues" evidence="7">
    <location>
        <begin position="442"/>
        <end position="457"/>
    </location>
</feature>
<dbReference type="Pfam" id="PF00232">
    <property type="entry name" value="Glyco_hydro_1"/>
    <property type="match status" value="1"/>
</dbReference>
<feature type="region of interest" description="Disordered" evidence="7">
    <location>
        <begin position="654"/>
        <end position="683"/>
    </location>
</feature>
<keyword evidence="3 6" id="KW-0378">Hydrolase</keyword>
<evidence type="ECO:0000313" key="9">
    <source>
        <dbReference type="Proteomes" id="UP000601435"/>
    </source>
</evidence>
<feature type="compositionally biased region" description="Polar residues" evidence="7">
    <location>
        <begin position="668"/>
        <end position="682"/>
    </location>
</feature>
<dbReference type="PROSITE" id="PS00653">
    <property type="entry name" value="GLYCOSYL_HYDROL_F1_2"/>
    <property type="match status" value="1"/>
</dbReference>
<feature type="non-terminal residue" evidence="8">
    <location>
        <position position="1"/>
    </location>
</feature>
<comment type="similarity">
    <text evidence="1">Belongs to the glycosyl hydrolase 1 family.</text>
</comment>
<dbReference type="GO" id="GO:0008422">
    <property type="term" value="F:beta-glucosidase activity"/>
    <property type="evidence" value="ECO:0007669"/>
    <property type="project" value="TreeGrafter"/>
</dbReference>
<dbReference type="InterPro" id="IPR017853">
    <property type="entry name" value="GH"/>
</dbReference>
<evidence type="ECO:0000256" key="1">
    <source>
        <dbReference type="ARBA" id="ARBA00010838"/>
    </source>
</evidence>
<accession>A0A812NUB0</accession>
<dbReference type="EC" id="3.2.1.21" evidence="2"/>
<feature type="active site" description="Nucleophile" evidence="5">
    <location>
        <position position="1390"/>
    </location>
</feature>
<sequence>EFQVKQRMHGIIKALSENQVNIPKGKKMWASYAKSKYEREIAGHAAWVKRTVSALAPNKIEALDIEYPAGSVWIGQSFVASAKVPPPPGINAADLMKDESKEGKQWILVPALAREIGMSTHQVFRRMQSFPYKKLQGVNQGGKDKCTDLGSRSHTVKKMCGEGYDMSQGEKCGLELHILHRDQHNWYMQQRFQIILKAACTKTSATGTDANADVSTQTGRFRRDRALKLWAYHFEWGVMMTALEGGQPADINFGNYPEWSDDQPSWLGQNLCLYPDQVSCECLESWLQHNLEDWMADTSVVLVQTDMNMWSLVLQQLVQGFEEMSKCARRLAAFHLLRWLNHRAADREGGCVLGQMTGLVADLTSLLVVAYDDEMETEVNLEGTTPPEWVHMMWRSIQGFIPVHPGSPESQGQTMAAGITCFQVHTRYAPLVSPPSSPVTVQESQEPQPNVSTQTQGQGCKRSYVVMEFAPDHMIPGDTPPRPVRMRVPMVQGAAGISWSLLLELDRKWKHNEITMEDIEACHGPRVTQLLRERWCVDKSGVETTAVHGECKEEDDEPQAKLEQTQEEEYDETGLLSLHTFVVVWMVRPSLQVGDDPDEYTFQQIGRDLLSLWARDGVSMEAVATHLLSLAEDREDEDYTSEFDLHLQQLELPTGRSEDPRRSGGVIGSTTWKEPQDGNLQQFRMPGRTTWQTMKEWDGVGQGEGRVPRGLLSPPPPGMMNDMLRAEEDPEQTRERHYLAVIAQGREEDAAHGKPDNWLRAATARWLYMLGMRNSFVGVETQPALPHGESYERDQHIAAIHQQDVMTMVMGMMRMFAQLYIECCQLLNRHPSLRQEDTVDVDADDDLQMSVTSKPPPLLTDDEIQQMASDEMEEKRWREARERQEDDEAQWLDECRRKEDEEARRQLQEYEHMRGLPKRLCIRTETTEGEDQVVNTEIHGEVTLHITVGDATATSSGSNMPNAANAKWGYSATTEDITERVYQQWKAGRLMDENVEAIFDQSILTLFHAQLLVDHEAEQGSIDTMQFAQQEREGTMPVQMTFQWGVAGAAYQIEGAHDADGKARSIWDDFCKVPGAIDDGTTAEVACDFYHRYEEDIELARAAGFKHFRMSISWPRVMRDDGQPNEVGIAFYSKVLDKLEKVGMEPCVTLYHWDLPSSLQTTEMPGWMSPKIIDKFMAYATLCFERFAARVPMWITFNEPAVFVFGGYQGGWNAPGVKQSVAEALVAVRHVLLAHAKVVALYRSHFQNGDKSKRIGITLNTRHYKAVDASDAAAKGAQHMLEDRIASWSDPLVFGDFPESFKTTHGGITALRLSEVEQEALRGSIDFLGINYYTTSGIQEDTKAGSSSFKVVELGEASGASWLHSYPKGLIELLRWLSHRYPGLDVVITENGFCTPADDPKAVEDDVRVRYYQEHTAMVKQALEEGLPLRGYFAWTLLDNFEWAGGYKERFGMVHIDFNNKEPKA</sequence>
<dbReference type="InterPro" id="IPR018120">
    <property type="entry name" value="Glyco_hydro_1_AS"/>
</dbReference>
<organism evidence="8 9">
    <name type="scientific">Symbiodinium necroappetens</name>
    <dbReference type="NCBI Taxonomy" id="1628268"/>
    <lineage>
        <taxon>Eukaryota</taxon>
        <taxon>Sar</taxon>
        <taxon>Alveolata</taxon>
        <taxon>Dinophyceae</taxon>
        <taxon>Suessiales</taxon>
        <taxon>Symbiodiniaceae</taxon>
        <taxon>Symbiodinium</taxon>
    </lineage>
</organism>